<dbReference type="Gene3D" id="3.40.395.10">
    <property type="entry name" value="Adenoviral Proteinase, Chain A"/>
    <property type="match status" value="1"/>
</dbReference>
<keyword evidence="3" id="KW-0378">Hydrolase</keyword>
<gene>
    <name evidence="5" type="ORF">KK1_031980</name>
</gene>
<organism evidence="5 6">
    <name type="scientific">Cajanus cajan</name>
    <name type="common">Pigeon pea</name>
    <name type="synonym">Cajanus indicus</name>
    <dbReference type="NCBI Taxonomy" id="3821"/>
    <lineage>
        <taxon>Eukaryota</taxon>
        <taxon>Viridiplantae</taxon>
        <taxon>Streptophyta</taxon>
        <taxon>Embryophyta</taxon>
        <taxon>Tracheophyta</taxon>
        <taxon>Spermatophyta</taxon>
        <taxon>Magnoliopsida</taxon>
        <taxon>eudicotyledons</taxon>
        <taxon>Gunneridae</taxon>
        <taxon>Pentapetalae</taxon>
        <taxon>rosids</taxon>
        <taxon>fabids</taxon>
        <taxon>Fabales</taxon>
        <taxon>Fabaceae</taxon>
        <taxon>Papilionoideae</taxon>
        <taxon>50 kb inversion clade</taxon>
        <taxon>NPAAA clade</taxon>
        <taxon>indigoferoid/millettioid clade</taxon>
        <taxon>Phaseoleae</taxon>
        <taxon>Cajanus</taxon>
    </lineage>
</organism>
<protein>
    <recommendedName>
        <fullName evidence="4">Ubiquitin-like protease family profile domain-containing protein</fullName>
    </recommendedName>
</protein>
<dbReference type="OMA" id="DEIMIVR"/>
<dbReference type="Proteomes" id="UP000075243">
    <property type="component" value="Unassembled WGS sequence"/>
</dbReference>
<reference evidence="5" key="1">
    <citation type="journal article" date="2012" name="Nat. Biotechnol.">
        <title>Draft genome sequence of pigeonpea (Cajanus cajan), an orphan legume crop of resource-poor farmers.</title>
        <authorList>
            <person name="Varshney R.K."/>
            <person name="Chen W."/>
            <person name="Li Y."/>
            <person name="Bharti A.K."/>
            <person name="Saxena R.K."/>
            <person name="Schlueter J.A."/>
            <person name="Donoghue M.T."/>
            <person name="Azam S."/>
            <person name="Fan G."/>
            <person name="Whaley A.M."/>
            <person name="Farmer A.D."/>
            <person name="Sheridan J."/>
            <person name="Iwata A."/>
            <person name="Tuteja R."/>
            <person name="Penmetsa R.V."/>
            <person name="Wu W."/>
            <person name="Upadhyaya H.D."/>
            <person name="Yang S.P."/>
            <person name="Shah T."/>
            <person name="Saxena K.B."/>
            <person name="Michael T."/>
            <person name="McCombie W.R."/>
            <person name="Yang B."/>
            <person name="Zhang G."/>
            <person name="Yang H."/>
            <person name="Wang J."/>
            <person name="Spillane C."/>
            <person name="Cook D.R."/>
            <person name="May G.D."/>
            <person name="Xu X."/>
            <person name="Jackson S.A."/>
        </authorList>
    </citation>
    <scope>NUCLEOTIDE SEQUENCE [LARGE SCALE GENOMIC DNA]</scope>
</reference>
<name>A0A151RV28_CAJCA</name>
<keyword evidence="6" id="KW-1185">Reference proteome</keyword>
<evidence type="ECO:0000313" key="6">
    <source>
        <dbReference type="Proteomes" id="UP000075243"/>
    </source>
</evidence>
<dbReference type="AlphaFoldDB" id="A0A151RV28"/>
<dbReference type="InterPro" id="IPR038765">
    <property type="entry name" value="Papain-like_cys_pep_sf"/>
</dbReference>
<dbReference type="GO" id="GO:0006508">
    <property type="term" value="P:proteolysis"/>
    <property type="evidence" value="ECO:0007669"/>
    <property type="project" value="UniProtKB-KW"/>
</dbReference>
<keyword evidence="2" id="KW-0645">Protease</keyword>
<dbReference type="PANTHER" id="PTHR33018">
    <property type="entry name" value="OS10G0338966 PROTEIN-RELATED"/>
    <property type="match status" value="1"/>
</dbReference>
<evidence type="ECO:0000256" key="2">
    <source>
        <dbReference type="ARBA" id="ARBA00022670"/>
    </source>
</evidence>
<dbReference type="STRING" id="3821.A0A151RV28"/>
<evidence type="ECO:0000256" key="1">
    <source>
        <dbReference type="ARBA" id="ARBA00005234"/>
    </source>
</evidence>
<accession>A0A151RV28</accession>
<dbReference type="Pfam" id="PF02902">
    <property type="entry name" value="Peptidase_C48"/>
    <property type="match status" value="1"/>
</dbReference>
<evidence type="ECO:0000313" key="5">
    <source>
        <dbReference type="EMBL" id="KYP46405.1"/>
    </source>
</evidence>
<comment type="similarity">
    <text evidence="1">Belongs to the peptidase C48 family.</text>
</comment>
<dbReference type="PANTHER" id="PTHR33018:SF34">
    <property type="entry name" value="OS02G0472350 PROTEIN"/>
    <property type="match status" value="1"/>
</dbReference>
<proteinExistence type="inferred from homology"/>
<dbReference type="Gramene" id="C.cajan_30759.t">
    <property type="protein sequence ID" value="C.cajan_30759.t"/>
    <property type="gene ID" value="C.cajan_30759"/>
</dbReference>
<dbReference type="InterPro" id="IPR003653">
    <property type="entry name" value="Peptidase_C48_C"/>
</dbReference>
<dbReference type="EMBL" id="KQ483559">
    <property type="protein sequence ID" value="KYP46405.1"/>
    <property type="molecule type" value="Genomic_DNA"/>
</dbReference>
<evidence type="ECO:0000259" key="4">
    <source>
        <dbReference type="Pfam" id="PF02902"/>
    </source>
</evidence>
<sequence length="312" mass="35827">MYQTSVSYMLRMTPHVQDASTLVPLPNTEFQLVGQATGTFLAWPKRLVMSLSTRAKVMREPHVDHANIAEAEDDPISTLLSILPRLRKRPIQLQWDIRVFGVDSSDVPLYISLPDALEIVGGNSMLNISIIQLWAMYMDKLSVEQAQAQVYGFIEPQSIQKSGNTQVQIQQYMQTWMSDSRRHIYMAPYIDGSHWQLMVIIPKEYTVVWFCSLHRKPSQEIKSQLHGIVSGANILSGRARSSKSLHFIYPKCNKQQDSFECGYYIMYWMRAIVSAGITDSWAQVFQDSSPLPEDEIIKIREQWATFFLQSIQ</sequence>
<feature type="domain" description="Ubiquitin-like protease family profile" evidence="4">
    <location>
        <begin position="179"/>
        <end position="304"/>
    </location>
</feature>
<dbReference type="GO" id="GO:0008234">
    <property type="term" value="F:cysteine-type peptidase activity"/>
    <property type="evidence" value="ECO:0007669"/>
    <property type="project" value="InterPro"/>
</dbReference>
<dbReference type="SUPFAM" id="SSF54001">
    <property type="entry name" value="Cysteine proteinases"/>
    <property type="match status" value="1"/>
</dbReference>
<evidence type="ECO:0000256" key="3">
    <source>
        <dbReference type="ARBA" id="ARBA00022801"/>
    </source>
</evidence>